<evidence type="ECO:0000313" key="1">
    <source>
        <dbReference type="EMBL" id="SDH66997.1"/>
    </source>
</evidence>
<organism evidence="1 2">
    <name type="scientific">Myroides phaeus</name>
    <dbReference type="NCBI Taxonomy" id="702745"/>
    <lineage>
        <taxon>Bacteria</taxon>
        <taxon>Pseudomonadati</taxon>
        <taxon>Bacteroidota</taxon>
        <taxon>Flavobacteriia</taxon>
        <taxon>Flavobacteriales</taxon>
        <taxon>Flavobacteriaceae</taxon>
        <taxon>Myroides</taxon>
    </lineage>
</organism>
<protein>
    <submittedName>
        <fullName evidence="1">Uncharacterized protein</fullName>
    </submittedName>
</protein>
<dbReference type="AlphaFoldDB" id="A0A1G8EAW8"/>
<accession>A0A1G8EAW8</accession>
<evidence type="ECO:0000313" key="2">
    <source>
        <dbReference type="Proteomes" id="UP000243588"/>
    </source>
</evidence>
<dbReference type="Proteomes" id="UP000243588">
    <property type="component" value="Unassembled WGS sequence"/>
</dbReference>
<keyword evidence="2" id="KW-1185">Reference proteome</keyword>
<proteinExistence type="predicted"/>
<sequence length="240" mass="27571">MKDCLFILLTFLSFNFNYSQTGIGVLLPEASLDVEGNVKFRSIPKINIEEEKFYNKQLLINDKGDVGYYQINKSSDSYNFRETNSVIMTRYIESKIETVTNLDLNLKKDINIYPNQETLMIIDYNIPIIKITPGLIYYSGIKLVKRENNIEEELIDGSRKFTYSEKYSSEAAAGQPVTGRSILVIQNKTNQIKTITIEALGYIELNKGNSIIRFGMYSNNNSNYNWGRGNMIIQVFDKNI</sequence>
<reference evidence="2" key="1">
    <citation type="submission" date="2016-10" db="EMBL/GenBank/DDBJ databases">
        <authorList>
            <person name="Varghese N."/>
            <person name="Submissions S."/>
        </authorList>
    </citation>
    <scope>NUCLEOTIDE SEQUENCE [LARGE SCALE GENOMIC DNA]</scope>
    <source>
        <strain evidence="2">DSM 23313</strain>
    </source>
</reference>
<dbReference type="STRING" id="702745.SAMN05421818_1105"/>
<name>A0A1G8EAW8_9FLAO</name>
<dbReference type="EMBL" id="FNDQ01000010">
    <property type="protein sequence ID" value="SDH66997.1"/>
    <property type="molecule type" value="Genomic_DNA"/>
</dbReference>
<gene>
    <name evidence="1" type="ORF">SAMN05421818_1105</name>
</gene>